<name>A0A0F8XQ52_9ZZZZ</name>
<evidence type="ECO:0000313" key="1">
    <source>
        <dbReference type="EMBL" id="KKK63315.1"/>
    </source>
</evidence>
<gene>
    <name evidence="1" type="ORF">LCGC14_2995520</name>
</gene>
<dbReference type="EMBL" id="LAZR01061574">
    <property type="protein sequence ID" value="KKK63315.1"/>
    <property type="molecule type" value="Genomic_DNA"/>
</dbReference>
<reference evidence="1" key="1">
    <citation type="journal article" date="2015" name="Nature">
        <title>Complex archaea that bridge the gap between prokaryotes and eukaryotes.</title>
        <authorList>
            <person name="Spang A."/>
            <person name="Saw J.H."/>
            <person name="Jorgensen S.L."/>
            <person name="Zaremba-Niedzwiedzka K."/>
            <person name="Martijn J."/>
            <person name="Lind A.E."/>
            <person name="van Eijk R."/>
            <person name="Schleper C."/>
            <person name="Guy L."/>
            <person name="Ettema T.J."/>
        </authorList>
    </citation>
    <scope>NUCLEOTIDE SEQUENCE</scope>
</reference>
<organism evidence="1">
    <name type="scientific">marine sediment metagenome</name>
    <dbReference type="NCBI Taxonomy" id="412755"/>
    <lineage>
        <taxon>unclassified sequences</taxon>
        <taxon>metagenomes</taxon>
        <taxon>ecological metagenomes</taxon>
    </lineage>
</organism>
<proteinExistence type="predicted"/>
<evidence type="ECO:0008006" key="2">
    <source>
        <dbReference type="Google" id="ProtNLM"/>
    </source>
</evidence>
<protein>
    <recommendedName>
        <fullName evidence="2">DUF4157 domain-containing protein</fullName>
    </recommendedName>
</protein>
<accession>A0A0F8XQ52</accession>
<sequence length="106" mass="12180">MPAEPPEIQFKSHEWFVEHACPKMDDCNVLAWYNDEGIVYIDESLDIDSGYTTSVLVHEFVHVMQDPDMEPCAREREAYAVQNQYIIENLATVYRATPKCSSGVSY</sequence>
<dbReference type="AlphaFoldDB" id="A0A0F8XQ52"/>
<comment type="caution">
    <text evidence="1">The sequence shown here is derived from an EMBL/GenBank/DDBJ whole genome shotgun (WGS) entry which is preliminary data.</text>
</comment>